<evidence type="ECO:0000313" key="2">
    <source>
        <dbReference type="Proteomes" id="UP000654345"/>
    </source>
</evidence>
<proteinExistence type="predicted"/>
<dbReference type="Proteomes" id="UP000654345">
    <property type="component" value="Unassembled WGS sequence"/>
</dbReference>
<protein>
    <submittedName>
        <fullName evidence="1">Uncharacterized protein</fullName>
    </submittedName>
</protein>
<organism evidence="1 2">
    <name type="scientific">Ktedonobacter robiniae</name>
    <dbReference type="NCBI Taxonomy" id="2778365"/>
    <lineage>
        <taxon>Bacteria</taxon>
        <taxon>Bacillati</taxon>
        <taxon>Chloroflexota</taxon>
        <taxon>Ktedonobacteria</taxon>
        <taxon>Ktedonobacterales</taxon>
        <taxon>Ktedonobacteraceae</taxon>
        <taxon>Ktedonobacter</taxon>
    </lineage>
</organism>
<sequence>MPAKRRYTKYSFEDTQRAIQHQQRQVGVRILPGSASPSGRRIRIYSEKHRCELWTVILARSSDWYRFCLNTYHTGLEAAIVGTHDSCVSVPVLAMDSLEWYEPFKIRFEQSLPPARDLQIPGNPDKFELLRRTTYGHRVLIGALIVGRKEAVARLMTLPERTRFRLEAEVKRLRHRRAGRPLKLWD</sequence>
<reference evidence="1 2" key="1">
    <citation type="journal article" date="2021" name="Int. J. Syst. Evol. Microbiol.">
        <title>Reticulibacter mediterranei gen. nov., sp. nov., within the new family Reticulibacteraceae fam. nov., and Ktedonospora formicarum gen. nov., sp. nov., Ktedonobacter robiniae sp. nov., Dictyobacter formicarum sp. nov. and Dictyobacter arantiisoli sp. nov., belonging to the class Ktedonobacteria.</title>
        <authorList>
            <person name="Yabe S."/>
            <person name="Zheng Y."/>
            <person name="Wang C.M."/>
            <person name="Sakai Y."/>
            <person name="Abe K."/>
            <person name="Yokota A."/>
            <person name="Donadio S."/>
            <person name="Cavaletti L."/>
            <person name="Monciardini P."/>
        </authorList>
    </citation>
    <scope>NUCLEOTIDE SEQUENCE [LARGE SCALE GENOMIC DNA]</scope>
    <source>
        <strain evidence="1 2">SOSP1-30</strain>
    </source>
</reference>
<accession>A0ABQ3UQ48</accession>
<keyword evidence="2" id="KW-1185">Reference proteome</keyword>
<dbReference type="EMBL" id="BNJG01000001">
    <property type="protein sequence ID" value="GHO54787.1"/>
    <property type="molecule type" value="Genomic_DNA"/>
</dbReference>
<name>A0ABQ3UQ48_9CHLR</name>
<evidence type="ECO:0000313" key="1">
    <source>
        <dbReference type="EMBL" id="GHO54787.1"/>
    </source>
</evidence>
<gene>
    <name evidence="1" type="ORF">KSB_32620</name>
</gene>
<dbReference type="RefSeq" id="WP_201371457.1">
    <property type="nucleotide sequence ID" value="NZ_BNJG01000001.1"/>
</dbReference>
<comment type="caution">
    <text evidence="1">The sequence shown here is derived from an EMBL/GenBank/DDBJ whole genome shotgun (WGS) entry which is preliminary data.</text>
</comment>